<reference evidence="2 3" key="1">
    <citation type="submission" date="2021-03" db="EMBL/GenBank/DDBJ databases">
        <title>Antimicrobial resistance genes in bacteria isolated from Japanese honey, and their potential for conferring macrolide and lincosamide resistance in the American foulbrood pathogen Paenibacillus larvae.</title>
        <authorList>
            <person name="Okamoto M."/>
            <person name="Kumagai M."/>
            <person name="Kanamori H."/>
            <person name="Takamatsu D."/>
        </authorList>
    </citation>
    <scope>NUCLEOTIDE SEQUENCE [LARGE SCALE GENOMIC DNA]</scope>
    <source>
        <strain evidence="2 3">J21TS3</strain>
    </source>
</reference>
<keyword evidence="3" id="KW-1185">Reference proteome</keyword>
<protein>
    <recommendedName>
        <fullName evidence="1">VOC domain-containing protein</fullName>
    </recommendedName>
</protein>
<evidence type="ECO:0000313" key="3">
    <source>
        <dbReference type="Proteomes" id="UP000680638"/>
    </source>
</evidence>
<dbReference type="PANTHER" id="PTHR36503:SF3">
    <property type="entry name" value="BLR0126 PROTEIN"/>
    <property type="match status" value="1"/>
</dbReference>
<dbReference type="RefSeq" id="WP_212950742.1">
    <property type="nucleotide sequence ID" value="NZ_BORW01000016.1"/>
</dbReference>
<evidence type="ECO:0000259" key="1">
    <source>
        <dbReference type="PROSITE" id="PS51819"/>
    </source>
</evidence>
<dbReference type="Pfam" id="PF00903">
    <property type="entry name" value="Glyoxalase"/>
    <property type="match status" value="2"/>
</dbReference>
<name>A0ABQ4LYD4_9BACL</name>
<accession>A0ABQ4LYD4</accession>
<dbReference type="EMBL" id="BORW01000016">
    <property type="protein sequence ID" value="GIO68301.1"/>
    <property type="molecule type" value="Genomic_DNA"/>
</dbReference>
<dbReference type="PROSITE" id="PS51819">
    <property type="entry name" value="VOC"/>
    <property type="match status" value="2"/>
</dbReference>
<sequence length="270" mass="30204">MVNHGHGVQAAAGIPLANRVASVFVHVTDLRTSAEWYSRLLGLPLMEERLNGGPVYWFDFQGTHLILDSNRVNRQKPDWDEGMMPRIMFAAQEIDAAFRHVREKGGEPIDEPERHGTMAFFNFRDPEGNVHMACCAEHAGEALPPEPSNVSPILPRVGGVFVDVKNMPEAARWYSDLLGVPFDGSAAEERIYSVPTDSGAALLLDHNRYLNRESFTEVFYFETDDFDAAFAFARDQGFQIAGEPCRFPDLSEFALLDPDGNRIVVAHMHI</sequence>
<evidence type="ECO:0000313" key="2">
    <source>
        <dbReference type="EMBL" id="GIO68301.1"/>
    </source>
</evidence>
<feature type="domain" description="VOC" evidence="1">
    <location>
        <begin position="156"/>
        <end position="268"/>
    </location>
</feature>
<dbReference type="InterPro" id="IPR004360">
    <property type="entry name" value="Glyas_Fos-R_dOase_dom"/>
</dbReference>
<organism evidence="2 3">
    <name type="scientific">Paenibacillus cookii</name>
    <dbReference type="NCBI Taxonomy" id="157839"/>
    <lineage>
        <taxon>Bacteria</taxon>
        <taxon>Bacillati</taxon>
        <taxon>Bacillota</taxon>
        <taxon>Bacilli</taxon>
        <taxon>Bacillales</taxon>
        <taxon>Paenibacillaceae</taxon>
        <taxon>Paenibacillus</taxon>
    </lineage>
</organism>
<dbReference type="SUPFAM" id="SSF54593">
    <property type="entry name" value="Glyoxalase/Bleomycin resistance protein/Dihydroxybiphenyl dioxygenase"/>
    <property type="match status" value="2"/>
</dbReference>
<feature type="domain" description="VOC" evidence="1">
    <location>
        <begin position="19"/>
        <end position="136"/>
    </location>
</feature>
<dbReference type="InterPro" id="IPR037523">
    <property type="entry name" value="VOC_core"/>
</dbReference>
<gene>
    <name evidence="2" type="ORF">J21TS3_31220</name>
</gene>
<proteinExistence type="predicted"/>
<dbReference type="Proteomes" id="UP000680638">
    <property type="component" value="Unassembled WGS sequence"/>
</dbReference>
<dbReference type="InterPro" id="IPR029068">
    <property type="entry name" value="Glyas_Bleomycin-R_OHBP_Dase"/>
</dbReference>
<comment type="caution">
    <text evidence="2">The sequence shown here is derived from an EMBL/GenBank/DDBJ whole genome shotgun (WGS) entry which is preliminary data.</text>
</comment>
<dbReference type="PANTHER" id="PTHR36503">
    <property type="entry name" value="BLR2520 PROTEIN"/>
    <property type="match status" value="1"/>
</dbReference>
<dbReference type="Gene3D" id="3.10.180.10">
    <property type="entry name" value="2,3-Dihydroxybiphenyl 1,2-Dioxygenase, domain 1"/>
    <property type="match status" value="2"/>
</dbReference>